<reference evidence="1" key="1">
    <citation type="journal article" date="2019" name="bioRxiv">
        <title>The Genome of the Zebra Mussel, Dreissena polymorpha: A Resource for Invasive Species Research.</title>
        <authorList>
            <person name="McCartney M.A."/>
            <person name="Auch B."/>
            <person name="Kono T."/>
            <person name="Mallez S."/>
            <person name="Zhang Y."/>
            <person name="Obille A."/>
            <person name="Becker A."/>
            <person name="Abrahante J.E."/>
            <person name="Garbe J."/>
            <person name="Badalamenti J.P."/>
            <person name="Herman A."/>
            <person name="Mangelson H."/>
            <person name="Liachko I."/>
            <person name="Sullivan S."/>
            <person name="Sone E.D."/>
            <person name="Koren S."/>
            <person name="Silverstein K.A.T."/>
            <person name="Beckman K.B."/>
            <person name="Gohl D.M."/>
        </authorList>
    </citation>
    <scope>NUCLEOTIDE SEQUENCE</scope>
    <source>
        <strain evidence="1">Duluth1</strain>
        <tissue evidence="1">Whole animal</tissue>
    </source>
</reference>
<evidence type="ECO:0000313" key="1">
    <source>
        <dbReference type="EMBL" id="KAH3818130.1"/>
    </source>
</evidence>
<reference evidence="1" key="2">
    <citation type="submission" date="2020-11" db="EMBL/GenBank/DDBJ databases">
        <authorList>
            <person name="McCartney M.A."/>
            <person name="Auch B."/>
            <person name="Kono T."/>
            <person name="Mallez S."/>
            <person name="Becker A."/>
            <person name="Gohl D.M."/>
            <person name="Silverstein K.A.T."/>
            <person name="Koren S."/>
            <person name="Bechman K.B."/>
            <person name="Herman A."/>
            <person name="Abrahante J.E."/>
            <person name="Garbe J."/>
        </authorList>
    </citation>
    <scope>NUCLEOTIDE SEQUENCE</scope>
    <source>
        <strain evidence="1">Duluth1</strain>
        <tissue evidence="1">Whole animal</tissue>
    </source>
</reference>
<dbReference type="AlphaFoldDB" id="A0A9D4GMW2"/>
<protein>
    <submittedName>
        <fullName evidence="1">Uncharacterized protein</fullName>
    </submittedName>
</protein>
<proteinExistence type="predicted"/>
<evidence type="ECO:0000313" key="2">
    <source>
        <dbReference type="Proteomes" id="UP000828390"/>
    </source>
</evidence>
<accession>A0A9D4GMW2</accession>
<keyword evidence="2" id="KW-1185">Reference proteome</keyword>
<name>A0A9D4GMW2_DREPO</name>
<dbReference type="EMBL" id="JAIWYP010000005">
    <property type="protein sequence ID" value="KAH3818130.1"/>
    <property type="molecule type" value="Genomic_DNA"/>
</dbReference>
<organism evidence="1 2">
    <name type="scientific">Dreissena polymorpha</name>
    <name type="common">Zebra mussel</name>
    <name type="synonym">Mytilus polymorpha</name>
    <dbReference type="NCBI Taxonomy" id="45954"/>
    <lineage>
        <taxon>Eukaryota</taxon>
        <taxon>Metazoa</taxon>
        <taxon>Spiralia</taxon>
        <taxon>Lophotrochozoa</taxon>
        <taxon>Mollusca</taxon>
        <taxon>Bivalvia</taxon>
        <taxon>Autobranchia</taxon>
        <taxon>Heteroconchia</taxon>
        <taxon>Euheterodonta</taxon>
        <taxon>Imparidentia</taxon>
        <taxon>Neoheterodontei</taxon>
        <taxon>Myida</taxon>
        <taxon>Dreissenoidea</taxon>
        <taxon>Dreissenidae</taxon>
        <taxon>Dreissena</taxon>
    </lineage>
</organism>
<sequence>MKPMVVSHMVTTKLSYIVFRDTLRLPASKTPSYTTSVGLWFDALCVMLPLRPVFDGASVDRMI</sequence>
<dbReference type="Proteomes" id="UP000828390">
    <property type="component" value="Unassembled WGS sequence"/>
</dbReference>
<gene>
    <name evidence="1" type="ORF">DPMN_119726</name>
</gene>
<comment type="caution">
    <text evidence="1">The sequence shown here is derived from an EMBL/GenBank/DDBJ whole genome shotgun (WGS) entry which is preliminary data.</text>
</comment>